<protein>
    <submittedName>
        <fullName evidence="1">Uncharacterized protein</fullName>
    </submittedName>
</protein>
<evidence type="ECO:0000313" key="2">
    <source>
        <dbReference type="Proteomes" id="UP000054359"/>
    </source>
</evidence>
<organism evidence="1 2">
    <name type="scientific">Stegodyphus mimosarum</name>
    <name type="common">African social velvet spider</name>
    <dbReference type="NCBI Taxonomy" id="407821"/>
    <lineage>
        <taxon>Eukaryota</taxon>
        <taxon>Metazoa</taxon>
        <taxon>Ecdysozoa</taxon>
        <taxon>Arthropoda</taxon>
        <taxon>Chelicerata</taxon>
        <taxon>Arachnida</taxon>
        <taxon>Araneae</taxon>
        <taxon>Araneomorphae</taxon>
        <taxon>Entelegynae</taxon>
        <taxon>Eresoidea</taxon>
        <taxon>Eresidae</taxon>
        <taxon>Stegodyphus</taxon>
    </lineage>
</organism>
<reference evidence="1 2" key="1">
    <citation type="submission" date="2013-11" db="EMBL/GenBank/DDBJ databases">
        <title>Genome sequencing of Stegodyphus mimosarum.</title>
        <authorList>
            <person name="Bechsgaard J."/>
        </authorList>
    </citation>
    <scope>NUCLEOTIDE SEQUENCE [LARGE SCALE GENOMIC DNA]</scope>
</reference>
<dbReference type="Proteomes" id="UP000054359">
    <property type="component" value="Unassembled WGS sequence"/>
</dbReference>
<keyword evidence="2" id="KW-1185">Reference proteome</keyword>
<accession>A0A087U5P9</accession>
<sequence>MDALLDQNKIKEAKENRERLKPTMKITILCGKQDAICKDLDEISYWTDHDSSTGATGLINSIHTMKFIARPGKNHYVCMADVGVYKEAMHCLSRHSAISDIMGKAADLYDFNKGQIITARRLGKSISEMVRLVGCSCAVVVSTYPKWCMDGEMTSFWPAVCRRWHTDSKRQQRLLCIVWRDQRATTTEITTSYNSGDPDSISQHIVQHTLPHMGYAARSQRHSCTDSTSLPAASAMDQETSELDIRRIKESCMF</sequence>
<evidence type="ECO:0000313" key="1">
    <source>
        <dbReference type="EMBL" id="KFM72688.1"/>
    </source>
</evidence>
<dbReference type="OrthoDB" id="10045182at2759"/>
<dbReference type="EMBL" id="KK118309">
    <property type="protein sequence ID" value="KFM72688.1"/>
    <property type="molecule type" value="Genomic_DNA"/>
</dbReference>
<proteinExistence type="predicted"/>
<gene>
    <name evidence="1" type="ORF">X975_11519</name>
</gene>
<name>A0A087U5P9_STEMI</name>
<dbReference type="AlphaFoldDB" id="A0A087U5P9"/>
<feature type="non-terminal residue" evidence="1">
    <location>
        <position position="254"/>
    </location>
</feature>